<evidence type="ECO:0000313" key="5">
    <source>
        <dbReference type="Ensembl" id="ENSOSIP00000034164.1"/>
    </source>
</evidence>
<dbReference type="PANTHER" id="PTHR23055:SF60">
    <property type="entry name" value="CALAXIN"/>
    <property type="match status" value="1"/>
</dbReference>
<dbReference type="InterPro" id="IPR002048">
    <property type="entry name" value="EF_hand_dom"/>
</dbReference>
<organism evidence="5 6">
    <name type="scientific">Oryzias sinensis</name>
    <name type="common">Chinese medaka</name>
    <dbReference type="NCBI Taxonomy" id="183150"/>
    <lineage>
        <taxon>Eukaryota</taxon>
        <taxon>Metazoa</taxon>
        <taxon>Chordata</taxon>
        <taxon>Craniata</taxon>
        <taxon>Vertebrata</taxon>
        <taxon>Euteleostomi</taxon>
        <taxon>Actinopterygii</taxon>
        <taxon>Neopterygii</taxon>
        <taxon>Teleostei</taxon>
        <taxon>Neoteleostei</taxon>
        <taxon>Acanthomorphata</taxon>
        <taxon>Ovalentaria</taxon>
        <taxon>Atherinomorphae</taxon>
        <taxon>Beloniformes</taxon>
        <taxon>Adrianichthyidae</taxon>
        <taxon>Oryziinae</taxon>
        <taxon>Oryzias</taxon>
    </lineage>
</organism>
<proteinExistence type="predicted"/>
<dbReference type="GO" id="GO:0005509">
    <property type="term" value="F:calcium ion binding"/>
    <property type="evidence" value="ECO:0007669"/>
    <property type="project" value="InterPro"/>
</dbReference>
<sequence length="218" mass="25833">MSSSANKKAIQALAETISKKVEHFNKKEVECLIWRFNALLEAQKHSDGSVSGLDRNQFKVVLHNLFEMTDDFIMDRVFRIFDKDNDGFVTVEEWIQGLSVHFWGTLDEQKRYCFHMYDLKGSGFITRDDIFLLLKDSFHLRLEEEGREDDYQDEQDEINELMEIVLKKMDHDKDGRLSFQDFEKSVKKEELLLEAFGSCLPNFRKKFEQQVLEKQQDE</sequence>
<feature type="domain" description="EF-hand" evidence="4">
    <location>
        <begin position="157"/>
        <end position="192"/>
    </location>
</feature>
<evidence type="ECO:0000256" key="1">
    <source>
        <dbReference type="ARBA" id="ARBA00022723"/>
    </source>
</evidence>
<dbReference type="Pfam" id="PF00036">
    <property type="entry name" value="EF-hand_1"/>
    <property type="match status" value="1"/>
</dbReference>
<dbReference type="PANTHER" id="PTHR23055">
    <property type="entry name" value="CALCIUM BINDING PROTEINS"/>
    <property type="match status" value="1"/>
</dbReference>
<evidence type="ECO:0000313" key="6">
    <source>
        <dbReference type="Proteomes" id="UP000694383"/>
    </source>
</evidence>
<keyword evidence="3" id="KW-0106">Calcium</keyword>
<dbReference type="CDD" id="cd00051">
    <property type="entry name" value="EFh"/>
    <property type="match status" value="1"/>
</dbReference>
<feature type="domain" description="EF-hand" evidence="4">
    <location>
        <begin position="69"/>
        <end position="104"/>
    </location>
</feature>
<name>A0A8C7YYW6_9TELE</name>
<accession>A0A8C7YYW6</accession>
<dbReference type="Ensembl" id="ENSOSIT00000036012.1">
    <property type="protein sequence ID" value="ENSOSIP00000034164.1"/>
    <property type="gene ID" value="ENSOSIG00000017221.1"/>
</dbReference>
<dbReference type="Proteomes" id="UP000694383">
    <property type="component" value="Unplaced"/>
</dbReference>
<dbReference type="Pfam" id="PF13499">
    <property type="entry name" value="EF-hand_7"/>
    <property type="match status" value="1"/>
</dbReference>
<keyword evidence="1" id="KW-0479">Metal-binding</keyword>
<dbReference type="InterPro" id="IPR011992">
    <property type="entry name" value="EF-hand-dom_pair"/>
</dbReference>
<keyword evidence="6" id="KW-1185">Reference proteome</keyword>
<dbReference type="SUPFAM" id="SSF47473">
    <property type="entry name" value="EF-hand"/>
    <property type="match status" value="1"/>
</dbReference>
<protein>
    <submittedName>
        <fullName evidence="5">Calaxin</fullName>
    </submittedName>
</protein>
<dbReference type="Gene3D" id="1.10.238.10">
    <property type="entry name" value="EF-hand"/>
    <property type="match status" value="1"/>
</dbReference>
<evidence type="ECO:0000259" key="4">
    <source>
        <dbReference type="PROSITE" id="PS50222"/>
    </source>
</evidence>
<evidence type="ECO:0000256" key="2">
    <source>
        <dbReference type="ARBA" id="ARBA00022737"/>
    </source>
</evidence>
<reference evidence="5" key="2">
    <citation type="submission" date="2025-09" db="UniProtKB">
        <authorList>
            <consortium name="Ensembl"/>
        </authorList>
    </citation>
    <scope>IDENTIFICATION</scope>
</reference>
<dbReference type="GeneTree" id="ENSGT00940000159968"/>
<feature type="domain" description="EF-hand" evidence="4">
    <location>
        <begin position="105"/>
        <end position="140"/>
    </location>
</feature>
<dbReference type="SMART" id="SM00054">
    <property type="entry name" value="EFh"/>
    <property type="match status" value="2"/>
</dbReference>
<reference evidence="5" key="1">
    <citation type="submission" date="2025-08" db="UniProtKB">
        <authorList>
            <consortium name="Ensembl"/>
        </authorList>
    </citation>
    <scope>IDENTIFICATION</scope>
</reference>
<dbReference type="PROSITE" id="PS50222">
    <property type="entry name" value="EF_HAND_2"/>
    <property type="match status" value="3"/>
</dbReference>
<dbReference type="AlphaFoldDB" id="A0A8C7YYW6"/>
<keyword evidence="2" id="KW-0677">Repeat</keyword>
<dbReference type="PROSITE" id="PS00018">
    <property type="entry name" value="EF_HAND_1"/>
    <property type="match status" value="2"/>
</dbReference>
<dbReference type="InterPro" id="IPR018247">
    <property type="entry name" value="EF_Hand_1_Ca_BS"/>
</dbReference>
<evidence type="ECO:0000256" key="3">
    <source>
        <dbReference type="ARBA" id="ARBA00022837"/>
    </source>
</evidence>
<dbReference type="InterPro" id="IPR028846">
    <property type="entry name" value="Recoverin"/>
</dbReference>
<dbReference type="PRINTS" id="PR00450">
    <property type="entry name" value="RECOVERIN"/>
</dbReference>